<dbReference type="SMART" id="SM00066">
    <property type="entry name" value="GAL4"/>
    <property type="match status" value="1"/>
</dbReference>
<dbReference type="CDD" id="cd00067">
    <property type="entry name" value="GAL4"/>
    <property type="match status" value="1"/>
</dbReference>
<dbReference type="Proteomes" id="UP000258309">
    <property type="component" value="Unassembled WGS sequence"/>
</dbReference>
<dbReference type="GO" id="GO:0000981">
    <property type="term" value="F:DNA-binding transcription factor activity, RNA polymerase II-specific"/>
    <property type="evidence" value="ECO:0007669"/>
    <property type="project" value="InterPro"/>
</dbReference>
<proteinExistence type="predicted"/>
<protein>
    <recommendedName>
        <fullName evidence="2">Zn(2)-C6 fungal-type domain-containing protein</fullName>
    </recommendedName>
</protein>
<dbReference type="Gene3D" id="4.10.240.10">
    <property type="entry name" value="Zn(2)-C6 fungal-type DNA-binding domain"/>
    <property type="match status" value="1"/>
</dbReference>
<feature type="non-terminal residue" evidence="3">
    <location>
        <position position="1"/>
    </location>
</feature>
<dbReference type="InterPro" id="IPR021858">
    <property type="entry name" value="Fun_TF"/>
</dbReference>
<name>A0A3E2HNM1_SCYLI</name>
<evidence type="ECO:0000313" key="4">
    <source>
        <dbReference type="Proteomes" id="UP000258309"/>
    </source>
</evidence>
<dbReference type="InterPro" id="IPR001138">
    <property type="entry name" value="Zn2Cys6_DnaBD"/>
</dbReference>
<accession>A0A3E2HNM1</accession>
<reference evidence="3 4" key="1">
    <citation type="submission" date="2018-05" db="EMBL/GenBank/DDBJ databases">
        <title>Draft genome sequence of Scytalidium lignicola DSM 105466, a ubiquitous saprotrophic fungus.</title>
        <authorList>
            <person name="Buettner E."/>
            <person name="Gebauer A.M."/>
            <person name="Hofrichter M."/>
            <person name="Liers C."/>
            <person name="Kellner H."/>
        </authorList>
    </citation>
    <scope>NUCLEOTIDE SEQUENCE [LARGE SCALE GENOMIC DNA]</scope>
    <source>
        <strain evidence="3 4">DSM 105466</strain>
    </source>
</reference>
<dbReference type="Pfam" id="PF00172">
    <property type="entry name" value="Zn_clus"/>
    <property type="match status" value="1"/>
</dbReference>
<dbReference type="PANTHER" id="PTHR38111:SF2">
    <property type="entry name" value="FINGER DOMAIN PROTEIN, PUTATIVE (AFU_ORTHOLOGUE AFUA_1G01560)-RELATED"/>
    <property type="match status" value="1"/>
</dbReference>
<dbReference type="AlphaFoldDB" id="A0A3E2HNM1"/>
<keyword evidence="4" id="KW-1185">Reference proteome</keyword>
<dbReference type="InterPro" id="IPR053178">
    <property type="entry name" value="Osmoadaptation_assoc"/>
</dbReference>
<feature type="non-terminal residue" evidence="3">
    <location>
        <position position="447"/>
    </location>
</feature>
<comment type="caution">
    <text evidence="3">The sequence shown here is derived from an EMBL/GenBank/DDBJ whole genome shotgun (WGS) entry which is preliminary data.</text>
</comment>
<sequence>MLGPLDKRRTRTRCVACARRKIKCDGGRPCVYCLKKNQECISQGAQRNTDLIFVHNKESRPETNTTSSVICRNVPPDISHQSVKHFFSEFLVTNNFGSELLDLKTLGAFQSSSSLYHAVLAVGALDLGHKSSTPILRRRGIMIQALTAYRTSIVAVKNDMASGQLLRSDASLWTTFFLGIFELMYDVSGEGWIKHMLYGTSSILQARGPAAHLSGPGRLFFITVRVFEICRALIYMEPTFLCTPPWVSLMKDIWDGDLLAYWHPKEELFDSMLECLDLSLNVMNILKKYLNLGQAPDNILFDLALAGHRIQSNLNEWHLRFQQWGKQAFATSSDEQSLLASTYYHAISIFLSGIFDYNMEFNHIITPALPLKVIQFHVTNILDLAELILHTTRLSRVLLFFPLRVAGARARTTLQKGMILLMLKEISTRSFIVADAFTTDLQRLWDS</sequence>
<dbReference type="PANTHER" id="PTHR38111">
    <property type="entry name" value="ZN(2)-C6 FUNGAL-TYPE DOMAIN-CONTAINING PROTEIN-RELATED"/>
    <property type="match status" value="1"/>
</dbReference>
<dbReference type="EMBL" id="NCSJ02000014">
    <property type="protein sequence ID" value="RFU34913.1"/>
    <property type="molecule type" value="Genomic_DNA"/>
</dbReference>
<keyword evidence="1" id="KW-0539">Nucleus</keyword>
<dbReference type="Pfam" id="PF11951">
    <property type="entry name" value="Fungal_trans_2"/>
    <property type="match status" value="1"/>
</dbReference>
<dbReference type="InterPro" id="IPR036864">
    <property type="entry name" value="Zn2-C6_fun-type_DNA-bd_sf"/>
</dbReference>
<dbReference type="GO" id="GO:0008270">
    <property type="term" value="F:zinc ion binding"/>
    <property type="evidence" value="ECO:0007669"/>
    <property type="project" value="InterPro"/>
</dbReference>
<evidence type="ECO:0000259" key="2">
    <source>
        <dbReference type="PROSITE" id="PS50048"/>
    </source>
</evidence>
<dbReference type="PROSITE" id="PS50048">
    <property type="entry name" value="ZN2_CY6_FUNGAL_2"/>
    <property type="match status" value="1"/>
</dbReference>
<feature type="domain" description="Zn(2)-C6 fungal-type" evidence="2">
    <location>
        <begin position="13"/>
        <end position="42"/>
    </location>
</feature>
<evidence type="ECO:0000256" key="1">
    <source>
        <dbReference type="ARBA" id="ARBA00023242"/>
    </source>
</evidence>
<organism evidence="3 4">
    <name type="scientific">Scytalidium lignicola</name>
    <name type="common">Hyphomycete</name>
    <dbReference type="NCBI Taxonomy" id="5539"/>
    <lineage>
        <taxon>Eukaryota</taxon>
        <taxon>Fungi</taxon>
        <taxon>Dikarya</taxon>
        <taxon>Ascomycota</taxon>
        <taxon>Pezizomycotina</taxon>
        <taxon>Leotiomycetes</taxon>
        <taxon>Leotiomycetes incertae sedis</taxon>
        <taxon>Scytalidium</taxon>
    </lineage>
</organism>
<dbReference type="OMA" id="WHPLDSL"/>
<dbReference type="OrthoDB" id="194358at2759"/>
<evidence type="ECO:0000313" key="3">
    <source>
        <dbReference type="EMBL" id="RFU34913.1"/>
    </source>
</evidence>
<gene>
    <name evidence="3" type="ORF">B7463_g1372</name>
</gene>
<dbReference type="SUPFAM" id="SSF57701">
    <property type="entry name" value="Zn2/Cys6 DNA-binding domain"/>
    <property type="match status" value="1"/>
</dbReference>